<comment type="caution">
    <text evidence="1">The sequence shown here is derived from an EMBL/GenBank/DDBJ whole genome shotgun (WGS) entry which is preliminary data.</text>
</comment>
<gene>
    <name evidence="1" type="ORF">S01H1_57997</name>
</gene>
<accession>X0VYG2</accession>
<dbReference type="EMBL" id="BARS01037857">
    <property type="protein sequence ID" value="GAG16147.1"/>
    <property type="molecule type" value="Genomic_DNA"/>
</dbReference>
<dbReference type="InterPro" id="IPR009057">
    <property type="entry name" value="Homeodomain-like_sf"/>
</dbReference>
<dbReference type="AlphaFoldDB" id="X0VYG2"/>
<protein>
    <submittedName>
        <fullName evidence="1">Uncharacterized protein</fullName>
    </submittedName>
</protein>
<name>X0VYG2_9ZZZZ</name>
<proteinExistence type="predicted"/>
<feature type="non-terminal residue" evidence="1">
    <location>
        <position position="96"/>
    </location>
</feature>
<dbReference type="SUPFAM" id="SSF46689">
    <property type="entry name" value="Homeodomain-like"/>
    <property type="match status" value="1"/>
</dbReference>
<sequence>MAYFYENDLPSQKIAAIELVESGLATLTDAAEVVGLHRNTVSQSIKTKQLLGISSAIKDDRGRKEPIHYTAEIKAHIVNLLENHPNWTDSEIAKQA</sequence>
<organism evidence="1">
    <name type="scientific">marine sediment metagenome</name>
    <dbReference type="NCBI Taxonomy" id="412755"/>
    <lineage>
        <taxon>unclassified sequences</taxon>
        <taxon>metagenomes</taxon>
        <taxon>ecological metagenomes</taxon>
    </lineage>
</organism>
<reference evidence="1" key="1">
    <citation type="journal article" date="2014" name="Front. Microbiol.">
        <title>High frequency of phylogenetically diverse reductive dehalogenase-homologous genes in deep subseafloor sedimentary metagenomes.</title>
        <authorList>
            <person name="Kawai M."/>
            <person name="Futagami T."/>
            <person name="Toyoda A."/>
            <person name="Takaki Y."/>
            <person name="Nishi S."/>
            <person name="Hori S."/>
            <person name="Arai W."/>
            <person name="Tsubouchi T."/>
            <person name="Morono Y."/>
            <person name="Uchiyama I."/>
            <person name="Ito T."/>
            <person name="Fujiyama A."/>
            <person name="Inagaki F."/>
            <person name="Takami H."/>
        </authorList>
    </citation>
    <scope>NUCLEOTIDE SEQUENCE</scope>
    <source>
        <strain evidence="1">Expedition CK06-06</strain>
    </source>
</reference>
<evidence type="ECO:0000313" key="1">
    <source>
        <dbReference type="EMBL" id="GAG16147.1"/>
    </source>
</evidence>